<comment type="caution">
    <text evidence="3">The sequence shown here is derived from an EMBL/GenBank/DDBJ whole genome shotgun (WGS) entry which is preliminary data.</text>
</comment>
<dbReference type="PANTHER" id="PTHR40448">
    <property type="entry name" value="TWO-COMPONENT SENSOR HISTIDINE KINASE"/>
    <property type="match status" value="1"/>
</dbReference>
<evidence type="ECO:0000313" key="4">
    <source>
        <dbReference type="Proteomes" id="UP000295558"/>
    </source>
</evidence>
<feature type="domain" description="Sensor histidine kinase NatK-like C-terminal" evidence="2">
    <location>
        <begin position="328"/>
        <end position="432"/>
    </location>
</feature>
<feature type="transmembrane region" description="Helical" evidence="1">
    <location>
        <begin position="189"/>
        <end position="212"/>
    </location>
</feature>
<feature type="transmembrane region" description="Helical" evidence="1">
    <location>
        <begin position="85"/>
        <end position="109"/>
    </location>
</feature>
<dbReference type="GO" id="GO:0042802">
    <property type="term" value="F:identical protein binding"/>
    <property type="evidence" value="ECO:0007669"/>
    <property type="project" value="TreeGrafter"/>
</dbReference>
<evidence type="ECO:0000259" key="2">
    <source>
        <dbReference type="Pfam" id="PF14501"/>
    </source>
</evidence>
<keyword evidence="1" id="KW-0472">Membrane</keyword>
<evidence type="ECO:0000256" key="1">
    <source>
        <dbReference type="SAM" id="Phobius"/>
    </source>
</evidence>
<organism evidence="3 4">
    <name type="scientific">Listeria rocourtiae</name>
    <dbReference type="NCBI Taxonomy" id="647910"/>
    <lineage>
        <taxon>Bacteria</taxon>
        <taxon>Bacillati</taxon>
        <taxon>Bacillota</taxon>
        <taxon>Bacilli</taxon>
        <taxon>Bacillales</taxon>
        <taxon>Listeriaceae</taxon>
        <taxon>Listeria</taxon>
    </lineage>
</organism>
<feature type="transmembrane region" description="Helical" evidence="1">
    <location>
        <begin position="35"/>
        <end position="51"/>
    </location>
</feature>
<dbReference type="Pfam" id="PF14501">
    <property type="entry name" value="HATPase_c_5"/>
    <property type="match status" value="1"/>
</dbReference>
<dbReference type="InterPro" id="IPR032834">
    <property type="entry name" value="NatK-like_C"/>
</dbReference>
<proteinExistence type="predicted"/>
<feature type="transmembrane region" description="Helical" evidence="1">
    <location>
        <begin position="166"/>
        <end position="183"/>
    </location>
</feature>
<keyword evidence="1" id="KW-0812">Transmembrane</keyword>
<reference evidence="3 4" key="1">
    <citation type="submission" date="2019-03" db="EMBL/GenBank/DDBJ databases">
        <title>Genomic Encyclopedia of Type Strains, Phase III (KMG-III): the genomes of soil and plant-associated and newly described type strains.</title>
        <authorList>
            <person name="Whitman W."/>
        </authorList>
    </citation>
    <scope>NUCLEOTIDE SEQUENCE [LARGE SCALE GENOMIC DNA]</scope>
    <source>
        <strain evidence="3 4">CECT 7972</strain>
    </source>
</reference>
<dbReference type="SUPFAM" id="SSF55874">
    <property type="entry name" value="ATPase domain of HSP90 chaperone/DNA topoisomerase II/histidine kinase"/>
    <property type="match status" value="1"/>
</dbReference>
<evidence type="ECO:0000313" key="3">
    <source>
        <dbReference type="EMBL" id="TDR52648.1"/>
    </source>
</evidence>
<dbReference type="PANTHER" id="PTHR40448:SF1">
    <property type="entry name" value="TWO-COMPONENT SENSOR HISTIDINE KINASE"/>
    <property type="match status" value="1"/>
</dbReference>
<feature type="transmembrane region" description="Helical" evidence="1">
    <location>
        <begin position="6"/>
        <end position="23"/>
    </location>
</feature>
<dbReference type="AlphaFoldDB" id="A0A4R6ZK23"/>
<dbReference type="Proteomes" id="UP000295558">
    <property type="component" value="Unassembled WGS sequence"/>
</dbReference>
<dbReference type="EMBL" id="SNZK01000007">
    <property type="protein sequence ID" value="TDR52648.1"/>
    <property type="molecule type" value="Genomic_DNA"/>
</dbReference>
<keyword evidence="1" id="KW-1133">Transmembrane helix</keyword>
<accession>A0A4R6ZK23</accession>
<sequence length="438" mass="51049">MNLTMQFSFFILLMVDFTAYLLFIEYKFFSNKKYIYSILFIYFISALLTLFTDNSLVPILLSTIILPILSILIFYHAFRNLYKVFLMLLFRTLAISLTWAIALDAKYLYHKFFLDQNYIYYSETTLKNAIPHLIVLFIIITTILLLDRKYVFLNLLAQVNRKRTLLATFLIIGACSIMIPHYLLPPPSVLLYIYTELLWYAYITFLFATIYFTHIKSNITAKLDILSMEYQKNLESIERTKEFKHDYRGLLMTLSVHLENNQTEEALNLLNKIKAYSRNNLPSQQVEYIQLINNIPIQSVLLTKLKLADELGIPIEIDCNNILLSSIDLFDFLRMFSILLDNAIEECKQQSAPFIKVYLKEFKDAVTLQVENSVSTDTLQIPLSKFTEKNYSTKGAHRGKGLFTLTKLAAKYTNVFVQLQVSSTEKIFQASLVVKKYH</sequence>
<dbReference type="Gene3D" id="3.30.565.10">
    <property type="entry name" value="Histidine kinase-like ATPase, C-terminal domain"/>
    <property type="match status" value="1"/>
</dbReference>
<keyword evidence="4" id="KW-1185">Reference proteome</keyword>
<protein>
    <submittedName>
        <fullName evidence="3">GHKL domain-containing protein</fullName>
    </submittedName>
</protein>
<gene>
    <name evidence="3" type="ORF">DFP96_10785</name>
</gene>
<dbReference type="STRING" id="1265846.PROCOU_10833"/>
<dbReference type="InterPro" id="IPR036890">
    <property type="entry name" value="HATPase_C_sf"/>
</dbReference>
<name>A0A4R6ZK23_9LIST</name>
<feature type="transmembrane region" description="Helical" evidence="1">
    <location>
        <begin position="57"/>
        <end position="78"/>
    </location>
</feature>
<feature type="transmembrane region" description="Helical" evidence="1">
    <location>
        <begin position="129"/>
        <end position="146"/>
    </location>
</feature>